<sequence>MEALLEIALLIAFILLLYALSDLLFRWMGLGALAWGSRAETKIALTFDDGPSEQTEALLELLRRHGAKATFFLTGQQAERYPQQVEQLRQEGHQLEAHGYWHRPAWWMAPWTEWVHIARSSGRLYRPPWGLHSPFTRAFAALQGKQIALWDTESRDWLEESPAEITARLIFYTKPGSVLLFHDGPERTLQVLEHLLPRLNELGYQAVSLNQLDLRPLGPRGGILRALQGFEERYNHQHGAFRAGYRPFDLFRLEKKPFPGPSVEGIPPGVPCYEVHLESARVSALSPMQVFRAFRESLKEVAKQVQTDPEIQLIYGHSYLAHAARVVGFRSAPLPAREALLATLASHWFLWLYRGELPKRGRNQAALSYMTREALLRQYGQALEEGTRA</sequence>
<dbReference type="InterPro" id="IPR002509">
    <property type="entry name" value="NODB_dom"/>
</dbReference>
<dbReference type="CDD" id="cd10959">
    <property type="entry name" value="CE4_NodB_like_3"/>
    <property type="match status" value="1"/>
</dbReference>
<dbReference type="SUPFAM" id="SSF88713">
    <property type="entry name" value="Glycoside hydrolase/deacetylase"/>
    <property type="match status" value="1"/>
</dbReference>
<organism evidence="2 3">
    <name type="scientific">Meiothermus granaticius NBRC 107808</name>
    <dbReference type="NCBI Taxonomy" id="1227551"/>
    <lineage>
        <taxon>Bacteria</taxon>
        <taxon>Thermotogati</taxon>
        <taxon>Deinococcota</taxon>
        <taxon>Deinococci</taxon>
        <taxon>Thermales</taxon>
        <taxon>Thermaceae</taxon>
        <taxon>Meiothermus</taxon>
    </lineage>
</organism>
<dbReference type="InterPro" id="IPR050248">
    <property type="entry name" value="Polysacc_deacetylase_ArnD"/>
</dbReference>
<reference evidence="2 3" key="1">
    <citation type="submission" date="2018-08" db="EMBL/GenBank/DDBJ databases">
        <title>Meiothermus granaticius genome AF-68 sequencing project.</title>
        <authorList>
            <person name="Da Costa M.S."/>
            <person name="Albuquerque L."/>
            <person name="Raposo P."/>
            <person name="Froufe H.J.C."/>
            <person name="Barroso C.S."/>
            <person name="Egas C."/>
        </authorList>
    </citation>
    <scope>NUCLEOTIDE SEQUENCE [LARGE SCALE GENOMIC DNA]</scope>
    <source>
        <strain evidence="2 3">AF-68</strain>
    </source>
</reference>
<dbReference type="AlphaFoldDB" id="A0A399FCN7"/>
<dbReference type="Gene3D" id="3.20.20.370">
    <property type="entry name" value="Glycoside hydrolase/deacetylase"/>
    <property type="match status" value="1"/>
</dbReference>
<evidence type="ECO:0000313" key="3">
    <source>
        <dbReference type="Proteomes" id="UP000266178"/>
    </source>
</evidence>
<dbReference type="PANTHER" id="PTHR10587">
    <property type="entry name" value="GLYCOSYL TRANSFERASE-RELATED"/>
    <property type="match status" value="1"/>
</dbReference>
<dbReference type="PANTHER" id="PTHR10587:SF137">
    <property type="entry name" value="4-DEOXY-4-FORMAMIDO-L-ARABINOSE-PHOSPHOUNDECAPRENOL DEFORMYLASE ARND-RELATED"/>
    <property type="match status" value="1"/>
</dbReference>
<accession>A0A399FCN7</accession>
<dbReference type="Proteomes" id="UP000266178">
    <property type="component" value="Unassembled WGS sequence"/>
</dbReference>
<dbReference type="InterPro" id="IPR011330">
    <property type="entry name" value="Glyco_hydro/deAcase_b/a-brl"/>
</dbReference>
<name>A0A399FCN7_9DEIN</name>
<dbReference type="GO" id="GO:0005975">
    <property type="term" value="P:carbohydrate metabolic process"/>
    <property type="evidence" value="ECO:0007669"/>
    <property type="project" value="InterPro"/>
</dbReference>
<gene>
    <name evidence="2" type="primary">pdaC</name>
    <name evidence="2" type="ORF">Mgrana_01620</name>
</gene>
<keyword evidence="2" id="KW-0378">Hydrolase</keyword>
<proteinExistence type="predicted"/>
<dbReference type="EC" id="3.5.1.-" evidence="2"/>
<evidence type="ECO:0000259" key="1">
    <source>
        <dbReference type="PROSITE" id="PS51677"/>
    </source>
</evidence>
<protein>
    <submittedName>
        <fullName evidence="2">Peptidoglycan-N-acetylmuramic acid deacetylase PdaC</fullName>
        <ecNumber evidence="2">3.5.1.-</ecNumber>
    </submittedName>
</protein>
<feature type="domain" description="NodB homology" evidence="1">
    <location>
        <begin position="41"/>
        <end position="112"/>
    </location>
</feature>
<dbReference type="Pfam" id="PF01522">
    <property type="entry name" value="Polysacc_deac_1"/>
    <property type="match status" value="1"/>
</dbReference>
<dbReference type="PROSITE" id="PS51677">
    <property type="entry name" value="NODB"/>
    <property type="match status" value="1"/>
</dbReference>
<dbReference type="EMBL" id="QWLB01000019">
    <property type="protein sequence ID" value="RIH92461.1"/>
    <property type="molecule type" value="Genomic_DNA"/>
</dbReference>
<keyword evidence="3" id="KW-1185">Reference proteome</keyword>
<dbReference type="GO" id="GO:0016810">
    <property type="term" value="F:hydrolase activity, acting on carbon-nitrogen (but not peptide) bonds"/>
    <property type="evidence" value="ECO:0007669"/>
    <property type="project" value="InterPro"/>
</dbReference>
<comment type="caution">
    <text evidence="2">The sequence shown here is derived from an EMBL/GenBank/DDBJ whole genome shotgun (WGS) entry which is preliminary data.</text>
</comment>
<evidence type="ECO:0000313" key="2">
    <source>
        <dbReference type="EMBL" id="RIH92461.1"/>
    </source>
</evidence>
<dbReference type="RefSeq" id="WP_186813117.1">
    <property type="nucleotide sequence ID" value="NZ_BJXM01000009.1"/>
</dbReference>